<evidence type="ECO:0000256" key="6">
    <source>
        <dbReference type="PROSITE-ProRule" id="PRU00657"/>
    </source>
</evidence>
<dbReference type="CDD" id="cd00593">
    <property type="entry name" value="RIBOc"/>
    <property type="match status" value="1"/>
</dbReference>
<dbReference type="InterPro" id="IPR000999">
    <property type="entry name" value="RNase_III_dom"/>
</dbReference>
<feature type="domain" description="RNase III" evidence="7">
    <location>
        <begin position="443"/>
        <end position="590"/>
    </location>
</feature>
<comment type="caution">
    <text evidence="9">The sequence shown here is derived from an EMBL/GenBank/DDBJ whole genome shotgun (WGS) entry which is preliminary data.</text>
</comment>
<dbReference type="InterPro" id="IPR027417">
    <property type="entry name" value="P-loop_NTPase"/>
</dbReference>
<evidence type="ECO:0000256" key="4">
    <source>
        <dbReference type="ARBA" id="ARBA00022806"/>
    </source>
</evidence>
<keyword evidence="1" id="KW-0677">Repeat</keyword>
<evidence type="ECO:0008006" key="11">
    <source>
        <dbReference type="Google" id="ProtNLM"/>
    </source>
</evidence>
<evidence type="ECO:0000256" key="5">
    <source>
        <dbReference type="ARBA" id="ARBA00022840"/>
    </source>
</evidence>
<evidence type="ECO:0000313" key="10">
    <source>
        <dbReference type="Proteomes" id="UP000749646"/>
    </source>
</evidence>
<evidence type="ECO:0000259" key="7">
    <source>
        <dbReference type="PROSITE" id="PS50142"/>
    </source>
</evidence>
<proteinExistence type="predicted"/>
<evidence type="ECO:0000256" key="3">
    <source>
        <dbReference type="ARBA" id="ARBA00022801"/>
    </source>
</evidence>
<dbReference type="Gene3D" id="3.30.160.380">
    <property type="entry name" value="Dicer dimerisation domain"/>
    <property type="match status" value="1"/>
</dbReference>
<dbReference type="PANTHER" id="PTHR14950">
    <property type="entry name" value="DICER-RELATED"/>
    <property type="match status" value="1"/>
</dbReference>
<dbReference type="Pfam" id="PF03368">
    <property type="entry name" value="Dicer_dimer"/>
    <property type="match status" value="1"/>
</dbReference>
<keyword evidence="3" id="KW-0378">Hydrolase</keyword>
<dbReference type="GO" id="GO:0004525">
    <property type="term" value="F:ribonuclease III activity"/>
    <property type="evidence" value="ECO:0007669"/>
    <property type="project" value="InterPro"/>
</dbReference>
<reference evidence="9" key="1">
    <citation type="journal article" date="2020" name="Fungal Divers.">
        <title>Resolving the Mortierellaceae phylogeny through synthesis of multi-gene phylogenetics and phylogenomics.</title>
        <authorList>
            <person name="Vandepol N."/>
            <person name="Liber J."/>
            <person name="Desiro A."/>
            <person name="Na H."/>
            <person name="Kennedy M."/>
            <person name="Barry K."/>
            <person name="Grigoriev I.V."/>
            <person name="Miller A.N."/>
            <person name="O'Donnell K."/>
            <person name="Stajich J.E."/>
            <person name="Bonito G."/>
        </authorList>
    </citation>
    <scope>NUCLEOTIDE SEQUENCE</scope>
    <source>
        <strain evidence="9">MES-2147</strain>
    </source>
</reference>
<evidence type="ECO:0000259" key="8">
    <source>
        <dbReference type="PROSITE" id="PS51327"/>
    </source>
</evidence>
<dbReference type="EMBL" id="JAAAHW010010696">
    <property type="protein sequence ID" value="KAF9923505.1"/>
    <property type="molecule type" value="Genomic_DNA"/>
</dbReference>
<dbReference type="InterPro" id="IPR038248">
    <property type="entry name" value="Dicer_dimer_sf"/>
</dbReference>
<keyword evidence="2" id="KW-0547">Nucleotide-binding</keyword>
<dbReference type="SUPFAM" id="SSF69065">
    <property type="entry name" value="RNase III domain-like"/>
    <property type="match status" value="1"/>
</dbReference>
<evidence type="ECO:0000256" key="1">
    <source>
        <dbReference type="ARBA" id="ARBA00022737"/>
    </source>
</evidence>
<evidence type="ECO:0000256" key="2">
    <source>
        <dbReference type="ARBA" id="ARBA00022741"/>
    </source>
</evidence>
<accession>A0A9P6LRP2</accession>
<keyword evidence="5" id="KW-0067">ATP-binding</keyword>
<dbReference type="SMART" id="SM00535">
    <property type="entry name" value="RIBOc"/>
    <property type="match status" value="1"/>
</dbReference>
<dbReference type="Proteomes" id="UP000749646">
    <property type="component" value="Unassembled WGS sequence"/>
</dbReference>
<dbReference type="GO" id="GO:0005524">
    <property type="term" value="F:ATP binding"/>
    <property type="evidence" value="ECO:0007669"/>
    <property type="project" value="UniProtKB-KW"/>
</dbReference>
<protein>
    <recommendedName>
        <fullName evidence="11">Dicer</fullName>
    </recommendedName>
</protein>
<keyword evidence="4" id="KW-0347">Helicase</keyword>
<feature type="non-terminal residue" evidence="9">
    <location>
        <position position="1"/>
    </location>
</feature>
<dbReference type="GO" id="GO:0004386">
    <property type="term" value="F:helicase activity"/>
    <property type="evidence" value="ECO:0007669"/>
    <property type="project" value="UniProtKB-KW"/>
</dbReference>
<dbReference type="InterPro" id="IPR005034">
    <property type="entry name" value="Dicer_dimerisation"/>
</dbReference>
<dbReference type="PROSITE" id="PS00517">
    <property type="entry name" value="RNASE_3_1"/>
    <property type="match status" value="1"/>
</dbReference>
<sequence length="638" mass="72376">RQRQAYFASNTDFEVKVVWRKDKDTYNIYRWQVILQWFDVVVITTEILVNLLNHPLLNFRTQYLLIVDDCIYHSKGKYCFDSLLALFYDPFNPEHVKQVLGQPMGRTQDGEVDVRIITANEDEVIELRQRPPPNGLEWYYAIAYPHADIEAVREAIIAIENDDDTWRWCGTLPEEKVIELEGWDSGRAGRCCSILQDTIVWSNIDNLVGTIYPLHLLPLFDIAESGPPLMLHCWLTLPPASPVKEIYSTIFSTKDLAMRHVAFNACMELHKEGVLDDLFLPREIRQVEFIEIDDEPSQEDVLPSPSAVHAPLDEAARQRTVVPAINLIGPVHRAIGIVGASFFKMLLAVDLFIGFPRWNECQMTMKRTKALSGINPRCKTGAAIAVGEAYLTRGVEWALKGALQILNQPLSGINRWEDYASSFLTSRRSTTLAQIPIPEAPNLMEVESIIGYVFKDKTLLLEALSQAENTVYYISSYERLEYLGDAVLDVVAAVFWIVQFPRSDYNVISALTMESVSNKALQTVCIASGLHRYIWNRKLELSDRIISTKASLKFAEYSYPHSPYWRKAILCKTLADVIESLLGAVFMDSGLNFGIVAEVFEKIHWPVIGKHLMTFGNSHEDIKIVGRKITSASALDLQ</sequence>
<evidence type="ECO:0000313" key="9">
    <source>
        <dbReference type="EMBL" id="KAF9923505.1"/>
    </source>
</evidence>
<dbReference type="GO" id="GO:0006396">
    <property type="term" value="P:RNA processing"/>
    <property type="evidence" value="ECO:0007669"/>
    <property type="project" value="InterPro"/>
</dbReference>
<dbReference type="OrthoDB" id="2439664at2759"/>
<name>A0A9P6LRP2_9FUNG</name>
<feature type="domain" description="Dicer dsRNA-binding fold" evidence="8">
    <location>
        <begin position="196"/>
        <end position="289"/>
    </location>
</feature>
<organism evidence="9 10">
    <name type="scientific">Modicella reniformis</name>
    <dbReference type="NCBI Taxonomy" id="1440133"/>
    <lineage>
        <taxon>Eukaryota</taxon>
        <taxon>Fungi</taxon>
        <taxon>Fungi incertae sedis</taxon>
        <taxon>Mucoromycota</taxon>
        <taxon>Mortierellomycotina</taxon>
        <taxon>Mortierellomycetes</taxon>
        <taxon>Mortierellales</taxon>
        <taxon>Mortierellaceae</taxon>
        <taxon>Modicella</taxon>
    </lineage>
</organism>
<keyword evidence="10" id="KW-1185">Reference proteome</keyword>
<dbReference type="PANTHER" id="PTHR14950:SF37">
    <property type="entry name" value="ENDORIBONUCLEASE DICER"/>
    <property type="match status" value="1"/>
</dbReference>
<keyword evidence="6" id="KW-0694">RNA-binding</keyword>
<dbReference type="AlphaFoldDB" id="A0A9P6LRP2"/>
<dbReference type="PROSITE" id="PS50142">
    <property type="entry name" value="RNASE_3_2"/>
    <property type="match status" value="1"/>
</dbReference>
<dbReference type="Gene3D" id="1.10.1520.10">
    <property type="entry name" value="Ribonuclease III domain"/>
    <property type="match status" value="1"/>
</dbReference>
<dbReference type="GO" id="GO:0003723">
    <property type="term" value="F:RNA binding"/>
    <property type="evidence" value="ECO:0007669"/>
    <property type="project" value="UniProtKB-UniRule"/>
</dbReference>
<dbReference type="Pfam" id="PF00636">
    <property type="entry name" value="Ribonuclease_3"/>
    <property type="match status" value="1"/>
</dbReference>
<gene>
    <name evidence="9" type="ORF">BGZ65_008842</name>
</gene>
<dbReference type="PROSITE" id="PS51327">
    <property type="entry name" value="DICER_DSRBF"/>
    <property type="match status" value="1"/>
</dbReference>
<dbReference type="Gene3D" id="3.40.50.300">
    <property type="entry name" value="P-loop containing nucleotide triphosphate hydrolases"/>
    <property type="match status" value="1"/>
</dbReference>
<dbReference type="InterPro" id="IPR036389">
    <property type="entry name" value="RNase_III_sf"/>
</dbReference>
<feature type="non-terminal residue" evidence="9">
    <location>
        <position position="638"/>
    </location>
</feature>